<dbReference type="InterPro" id="IPR001119">
    <property type="entry name" value="SLH_dom"/>
</dbReference>
<dbReference type="InterPro" id="IPR014755">
    <property type="entry name" value="Cu-Rt/internalin_Ig-like"/>
</dbReference>
<dbReference type="AlphaFoldDB" id="A0A840PUU9"/>
<dbReference type="Proteomes" id="UP000557217">
    <property type="component" value="Unassembled WGS sequence"/>
</dbReference>
<feature type="domain" description="SLH" evidence="3">
    <location>
        <begin position="27"/>
        <end position="90"/>
    </location>
</feature>
<feature type="chain" id="PRO_5039218197" description="SLH domain-containing protein" evidence="2">
    <location>
        <begin position="23"/>
        <end position="566"/>
    </location>
</feature>
<name>A0A840PUU9_URETH</name>
<dbReference type="EMBL" id="JACHGZ010000007">
    <property type="protein sequence ID" value="MBB5148511.1"/>
    <property type="molecule type" value="Genomic_DNA"/>
</dbReference>
<evidence type="ECO:0000313" key="4">
    <source>
        <dbReference type="EMBL" id="MBB5148511.1"/>
    </source>
</evidence>
<dbReference type="Gene3D" id="2.60.40.1220">
    <property type="match status" value="1"/>
</dbReference>
<evidence type="ECO:0000259" key="3">
    <source>
        <dbReference type="PROSITE" id="PS51272"/>
    </source>
</evidence>
<dbReference type="PROSITE" id="PS51272">
    <property type="entry name" value="SLH"/>
    <property type="match status" value="1"/>
</dbReference>
<gene>
    <name evidence="4" type="ORF">HNR36_000897</name>
</gene>
<sequence length="566" mass="63315">MKKKKWLNLFTAATAVTIAATAVPVASSAAQFSDIKGDTHEQAIVQLVDAGIIKGYPDGTFRAYQDLTCSDVVKLIGRFIKLQGYEIPSDYKTNMRFLDLSKNTDDELLQYSALVKDAGIFEGNRLNPTQAMTREDMAVILANTLSKIYQVDVHHYVDAQSFEIEVTDIQEAKESARSSIQVLDYFNITNVKEFKPKATLKRGQFASFLQRLINTTLTEKLFQVKKVEVVGNEIVVQFNEAVNLPTSTSSKEIATYFKLVGLENEVFAKGELNKEGDSYTITLNSKNEGNYRFEIKGVPSKSGKILPAFDKRISIQKTEEPKEETRFVVESEKFVLGVTPDGQIVDKYDANIKVYGFVNHDKVELPSSAYTITTNSKYLNVDGNKVTANVDAIEADGILDEENQTYEADIFITINQTGEQIKHTLTLSSEKVKVNGKFVLINKNSLSQKELKEIDVEVSEYGLVLTATDLFKEIYEEGYFEIEDQYGKEANFNPNTGLVTFADGSSREIRPIITNINTTNDQYEISYNGTINLMIGLGEKGLSRGDSFNLKLSIDDATVIVKVYMR</sequence>
<comment type="caution">
    <text evidence="4">The sequence shown here is derived from an EMBL/GenBank/DDBJ whole genome shotgun (WGS) entry which is preliminary data.</text>
</comment>
<evidence type="ECO:0000256" key="2">
    <source>
        <dbReference type="SAM" id="SignalP"/>
    </source>
</evidence>
<proteinExistence type="predicted"/>
<accession>A0A840PUU9</accession>
<protein>
    <recommendedName>
        <fullName evidence="3">SLH domain-containing protein</fullName>
    </recommendedName>
</protein>
<keyword evidence="5" id="KW-1185">Reference proteome</keyword>
<evidence type="ECO:0000256" key="1">
    <source>
        <dbReference type="ARBA" id="ARBA00022729"/>
    </source>
</evidence>
<organism evidence="4 5">
    <name type="scientific">Ureibacillus thermosphaericus</name>
    <dbReference type="NCBI Taxonomy" id="51173"/>
    <lineage>
        <taxon>Bacteria</taxon>
        <taxon>Bacillati</taxon>
        <taxon>Bacillota</taxon>
        <taxon>Bacilli</taxon>
        <taxon>Bacillales</taxon>
        <taxon>Caryophanaceae</taxon>
        <taxon>Ureibacillus</taxon>
    </lineage>
</organism>
<dbReference type="RefSeq" id="WP_016838640.1">
    <property type="nucleotide sequence ID" value="NZ_JAAXPW010000005.1"/>
</dbReference>
<reference evidence="4 5" key="1">
    <citation type="submission" date="2020-08" db="EMBL/GenBank/DDBJ databases">
        <title>Genomic Encyclopedia of Type Strains, Phase IV (KMG-IV): sequencing the most valuable type-strain genomes for metagenomic binning, comparative biology and taxonomic classification.</title>
        <authorList>
            <person name="Goeker M."/>
        </authorList>
    </citation>
    <scope>NUCLEOTIDE SEQUENCE [LARGE SCALE GENOMIC DNA]</scope>
    <source>
        <strain evidence="4 5">DSM 10633</strain>
    </source>
</reference>
<feature type="signal peptide" evidence="2">
    <location>
        <begin position="1"/>
        <end position="22"/>
    </location>
</feature>
<evidence type="ECO:0000313" key="5">
    <source>
        <dbReference type="Proteomes" id="UP000557217"/>
    </source>
</evidence>
<dbReference type="Pfam" id="PF00395">
    <property type="entry name" value="SLH"/>
    <property type="match status" value="1"/>
</dbReference>
<keyword evidence="1 2" id="KW-0732">Signal</keyword>